<dbReference type="Pfam" id="PF14765">
    <property type="entry name" value="PS-DH"/>
    <property type="match status" value="1"/>
</dbReference>
<feature type="active site" description="Proton donor; for dehydratase activity" evidence="9">
    <location>
        <position position="1137"/>
    </location>
</feature>
<feature type="active site" description="Proton acceptor; for dehydratase activity" evidence="9">
    <location>
        <position position="964"/>
    </location>
</feature>
<name>A0AAN6XJF3_9PEZI</name>
<keyword evidence="1" id="KW-0596">Phosphopantetheine</keyword>
<dbReference type="CDD" id="cd02440">
    <property type="entry name" value="AdoMet_MTases"/>
    <property type="match status" value="1"/>
</dbReference>
<dbReference type="Gene3D" id="3.90.180.10">
    <property type="entry name" value="Medium-chain alcohol dehydrogenases, catalytic domain"/>
    <property type="match status" value="1"/>
</dbReference>
<feature type="domain" description="Carrier" evidence="11">
    <location>
        <begin position="2427"/>
        <end position="2505"/>
    </location>
</feature>
<dbReference type="SMART" id="SM00823">
    <property type="entry name" value="PKS_PP"/>
    <property type="match status" value="1"/>
</dbReference>
<evidence type="ECO:0000256" key="3">
    <source>
        <dbReference type="ARBA" id="ARBA00022603"/>
    </source>
</evidence>
<dbReference type="Gene3D" id="3.40.50.720">
    <property type="entry name" value="NAD(P)-binding Rossmann-like Domain"/>
    <property type="match status" value="2"/>
</dbReference>
<evidence type="ECO:0000256" key="1">
    <source>
        <dbReference type="ARBA" id="ARBA00022450"/>
    </source>
</evidence>
<dbReference type="InterPro" id="IPR049552">
    <property type="entry name" value="PKS_DH_N"/>
</dbReference>
<keyword evidence="6" id="KW-0560">Oxidoreductase</keyword>
<feature type="compositionally biased region" description="Polar residues" evidence="10">
    <location>
        <begin position="2399"/>
        <end position="2408"/>
    </location>
</feature>
<dbReference type="InterPro" id="IPR013217">
    <property type="entry name" value="Methyltransf_12"/>
</dbReference>
<dbReference type="Pfam" id="PF08242">
    <property type="entry name" value="Methyltransf_12"/>
    <property type="match status" value="1"/>
</dbReference>
<dbReference type="EMBL" id="MU863920">
    <property type="protein sequence ID" value="KAK4200405.1"/>
    <property type="molecule type" value="Genomic_DNA"/>
</dbReference>
<dbReference type="SMART" id="SM00827">
    <property type="entry name" value="PKS_AT"/>
    <property type="match status" value="1"/>
</dbReference>
<dbReference type="Pfam" id="PF00109">
    <property type="entry name" value="ketoacyl-synt"/>
    <property type="match status" value="1"/>
</dbReference>
<dbReference type="PROSITE" id="PS00606">
    <property type="entry name" value="KS3_1"/>
    <property type="match status" value="1"/>
</dbReference>
<dbReference type="PROSITE" id="PS52019">
    <property type="entry name" value="PKS_MFAS_DH"/>
    <property type="match status" value="1"/>
</dbReference>
<dbReference type="GO" id="GO:0032259">
    <property type="term" value="P:methylation"/>
    <property type="evidence" value="ECO:0007669"/>
    <property type="project" value="UniProtKB-KW"/>
</dbReference>
<dbReference type="SMART" id="SM00826">
    <property type="entry name" value="PKS_DH"/>
    <property type="match status" value="1"/>
</dbReference>
<dbReference type="GO" id="GO:0016491">
    <property type="term" value="F:oxidoreductase activity"/>
    <property type="evidence" value="ECO:0007669"/>
    <property type="project" value="UniProtKB-KW"/>
</dbReference>
<dbReference type="InterPro" id="IPR011032">
    <property type="entry name" value="GroES-like_sf"/>
</dbReference>
<evidence type="ECO:0000313" key="15">
    <source>
        <dbReference type="Proteomes" id="UP001303160"/>
    </source>
</evidence>
<evidence type="ECO:0000256" key="6">
    <source>
        <dbReference type="ARBA" id="ARBA00023002"/>
    </source>
</evidence>
<dbReference type="PROSITE" id="PS50075">
    <property type="entry name" value="CARRIER"/>
    <property type="match status" value="1"/>
</dbReference>
<dbReference type="GO" id="GO:0004315">
    <property type="term" value="F:3-oxoacyl-[acyl-carrier-protein] synthase activity"/>
    <property type="evidence" value="ECO:0007669"/>
    <property type="project" value="InterPro"/>
</dbReference>
<keyword evidence="7" id="KW-0511">Multifunctional enzyme</keyword>
<evidence type="ECO:0000259" key="11">
    <source>
        <dbReference type="PROSITE" id="PS50075"/>
    </source>
</evidence>
<evidence type="ECO:0000256" key="9">
    <source>
        <dbReference type="PROSITE-ProRule" id="PRU01363"/>
    </source>
</evidence>
<evidence type="ECO:0000256" key="2">
    <source>
        <dbReference type="ARBA" id="ARBA00022553"/>
    </source>
</evidence>
<dbReference type="InterPro" id="IPR036291">
    <property type="entry name" value="NAD(P)-bd_dom_sf"/>
</dbReference>
<dbReference type="PROSITE" id="PS00012">
    <property type="entry name" value="PHOSPHOPANTETHEINE"/>
    <property type="match status" value="1"/>
</dbReference>
<dbReference type="InterPro" id="IPR013968">
    <property type="entry name" value="PKS_KR"/>
</dbReference>
<evidence type="ECO:0000256" key="10">
    <source>
        <dbReference type="SAM" id="MobiDB-lite"/>
    </source>
</evidence>
<gene>
    <name evidence="14" type="ORF">QBC40DRAFT_339885</name>
</gene>
<reference evidence="14" key="1">
    <citation type="journal article" date="2023" name="Mol. Phylogenet. Evol.">
        <title>Genome-scale phylogeny and comparative genomics of the fungal order Sordariales.</title>
        <authorList>
            <person name="Hensen N."/>
            <person name="Bonometti L."/>
            <person name="Westerberg I."/>
            <person name="Brannstrom I.O."/>
            <person name="Guillou S."/>
            <person name="Cros-Aarteil S."/>
            <person name="Calhoun S."/>
            <person name="Haridas S."/>
            <person name="Kuo A."/>
            <person name="Mondo S."/>
            <person name="Pangilinan J."/>
            <person name="Riley R."/>
            <person name="LaButti K."/>
            <person name="Andreopoulos B."/>
            <person name="Lipzen A."/>
            <person name="Chen C."/>
            <person name="Yan M."/>
            <person name="Daum C."/>
            <person name="Ng V."/>
            <person name="Clum A."/>
            <person name="Steindorff A."/>
            <person name="Ohm R.A."/>
            <person name="Martin F."/>
            <person name="Silar P."/>
            <person name="Natvig D.O."/>
            <person name="Lalanne C."/>
            <person name="Gautier V."/>
            <person name="Ament-Velasquez S.L."/>
            <person name="Kruys A."/>
            <person name="Hutchinson M.I."/>
            <person name="Powell A.J."/>
            <person name="Barry K."/>
            <person name="Miller A.N."/>
            <person name="Grigoriev I.V."/>
            <person name="Debuchy R."/>
            <person name="Gladieux P."/>
            <person name="Hiltunen Thoren M."/>
            <person name="Johannesson H."/>
        </authorList>
    </citation>
    <scope>NUCLEOTIDE SEQUENCE</scope>
    <source>
        <strain evidence="14">CBS 315.58</strain>
    </source>
</reference>
<keyword evidence="2" id="KW-0597">Phosphoprotein</keyword>
<dbReference type="SUPFAM" id="SSF52151">
    <property type="entry name" value="FabD/lysophospholipase-like"/>
    <property type="match status" value="1"/>
</dbReference>
<keyword evidence="15" id="KW-1185">Reference proteome</keyword>
<dbReference type="InterPro" id="IPR020807">
    <property type="entry name" value="PKS_DH"/>
</dbReference>
<dbReference type="SMART" id="SM00822">
    <property type="entry name" value="PKS_KR"/>
    <property type="match status" value="1"/>
</dbReference>
<dbReference type="InterPro" id="IPR018201">
    <property type="entry name" value="Ketoacyl_synth_AS"/>
</dbReference>
<dbReference type="GO" id="GO:0006633">
    <property type="term" value="P:fatty acid biosynthetic process"/>
    <property type="evidence" value="ECO:0007669"/>
    <property type="project" value="InterPro"/>
</dbReference>
<dbReference type="InterPro" id="IPR049900">
    <property type="entry name" value="PKS_mFAS_DH"/>
</dbReference>
<evidence type="ECO:0000313" key="14">
    <source>
        <dbReference type="EMBL" id="KAK4200405.1"/>
    </source>
</evidence>
<evidence type="ECO:0000259" key="12">
    <source>
        <dbReference type="PROSITE" id="PS52004"/>
    </source>
</evidence>
<dbReference type="Gene3D" id="3.10.129.110">
    <property type="entry name" value="Polyketide synthase dehydratase"/>
    <property type="match status" value="1"/>
</dbReference>
<dbReference type="SMART" id="SM00825">
    <property type="entry name" value="PKS_KS"/>
    <property type="match status" value="1"/>
</dbReference>
<dbReference type="Pfam" id="PF13602">
    <property type="entry name" value="ADH_zinc_N_2"/>
    <property type="match status" value="1"/>
</dbReference>
<dbReference type="InterPro" id="IPR016035">
    <property type="entry name" value="Acyl_Trfase/lysoPLipase"/>
</dbReference>
<dbReference type="Pfam" id="PF16197">
    <property type="entry name" value="KAsynt_C_assoc"/>
    <property type="match status" value="1"/>
</dbReference>
<protein>
    <submittedName>
        <fullName evidence="14">Polyketide synthase</fullName>
    </submittedName>
</protein>
<dbReference type="Pfam" id="PF23297">
    <property type="entry name" value="ACP_SdgA_C"/>
    <property type="match status" value="1"/>
</dbReference>
<dbReference type="InterPro" id="IPR029063">
    <property type="entry name" value="SAM-dependent_MTases_sf"/>
</dbReference>
<dbReference type="SUPFAM" id="SSF50129">
    <property type="entry name" value="GroES-like"/>
    <property type="match status" value="1"/>
</dbReference>
<dbReference type="GO" id="GO:0008168">
    <property type="term" value="F:methyltransferase activity"/>
    <property type="evidence" value="ECO:0007669"/>
    <property type="project" value="UniProtKB-KW"/>
</dbReference>
<dbReference type="InterPro" id="IPR014031">
    <property type="entry name" value="Ketoacyl_synth_C"/>
</dbReference>
<keyword evidence="3" id="KW-0489">Methyltransferase</keyword>
<dbReference type="Proteomes" id="UP001303160">
    <property type="component" value="Unassembled WGS sequence"/>
</dbReference>
<dbReference type="Gene3D" id="3.40.366.10">
    <property type="entry name" value="Malonyl-Coenzyme A Acyl Carrier Protein, domain 2"/>
    <property type="match status" value="1"/>
</dbReference>
<dbReference type="InterPro" id="IPR001227">
    <property type="entry name" value="Ac_transferase_dom_sf"/>
</dbReference>
<dbReference type="Pfam" id="PF08659">
    <property type="entry name" value="KR"/>
    <property type="match status" value="1"/>
</dbReference>
<dbReference type="SUPFAM" id="SSF55048">
    <property type="entry name" value="Probable ACP-binding domain of malonyl-CoA ACP transacylase"/>
    <property type="match status" value="1"/>
</dbReference>
<dbReference type="SUPFAM" id="SSF53335">
    <property type="entry name" value="S-adenosyl-L-methionine-dependent methyltransferases"/>
    <property type="match status" value="1"/>
</dbReference>
<dbReference type="SUPFAM" id="SSF47336">
    <property type="entry name" value="ACP-like"/>
    <property type="match status" value="1"/>
</dbReference>
<dbReference type="Pfam" id="PF02801">
    <property type="entry name" value="Ketoacyl-synt_C"/>
    <property type="match status" value="1"/>
</dbReference>
<keyword evidence="4" id="KW-0808">Transferase</keyword>
<dbReference type="InterPro" id="IPR016039">
    <property type="entry name" value="Thiolase-like"/>
</dbReference>
<dbReference type="Pfam" id="PF08240">
    <property type="entry name" value="ADH_N"/>
    <property type="match status" value="1"/>
</dbReference>
<dbReference type="GO" id="GO:0044550">
    <property type="term" value="P:secondary metabolite biosynthetic process"/>
    <property type="evidence" value="ECO:0007669"/>
    <property type="project" value="TreeGrafter"/>
</dbReference>
<dbReference type="Pfam" id="PF00698">
    <property type="entry name" value="Acyl_transf_1"/>
    <property type="match status" value="1"/>
</dbReference>
<evidence type="ECO:0000256" key="7">
    <source>
        <dbReference type="ARBA" id="ARBA00023268"/>
    </source>
</evidence>
<dbReference type="InterPro" id="IPR014030">
    <property type="entry name" value="Ketoacyl_synth_N"/>
</dbReference>
<dbReference type="InterPro" id="IPR020806">
    <property type="entry name" value="PKS_PP-bd"/>
</dbReference>
<dbReference type="SMART" id="SM00829">
    <property type="entry name" value="PKS_ER"/>
    <property type="match status" value="1"/>
</dbReference>
<dbReference type="CDD" id="cd00833">
    <property type="entry name" value="PKS"/>
    <property type="match status" value="1"/>
</dbReference>
<feature type="region of interest" description="C-terminal hotdog fold" evidence="9">
    <location>
        <begin position="1073"/>
        <end position="1221"/>
    </location>
</feature>
<dbReference type="GO" id="GO:0031177">
    <property type="term" value="F:phosphopantetheine binding"/>
    <property type="evidence" value="ECO:0007669"/>
    <property type="project" value="InterPro"/>
</dbReference>
<dbReference type="InterPro" id="IPR016036">
    <property type="entry name" value="Malonyl_transacylase_ACP-bd"/>
</dbReference>
<organism evidence="14 15">
    <name type="scientific">Triangularia verruculosa</name>
    <dbReference type="NCBI Taxonomy" id="2587418"/>
    <lineage>
        <taxon>Eukaryota</taxon>
        <taxon>Fungi</taxon>
        <taxon>Dikarya</taxon>
        <taxon>Ascomycota</taxon>
        <taxon>Pezizomycotina</taxon>
        <taxon>Sordariomycetes</taxon>
        <taxon>Sordariomycetidae</taxon>
        <taxon>Sordariales</taxon>
        <taxon>Podosporaceae</taxon>
        <taxon>Triangularia</taxon>
    </lineage>
</organism>
<feature type="region of interest" description="N-terminal hotdog fold" evidence="9">
    <location>
        <begin position="933"/>
        <end position="1060"/>
    </location>
</feature>
<feature type="domain" description="PKS/mFAS DH" evidence="13">
    <location>
        <begin position="933"/>
        <end position="1221"/>
    </location>
</feature>
<keyword evidence="8" id="KW-0012">Acyltransferase</keyword>
<proteinExistence type="predicted"/>
<reference evidence="14" key="2">
    <citation type="submission" date="2023-05" db="EMBL/GenBank/DDBJ databases">
        <authorList>
            <consortium name="Lawrence Berkeley National Laboratory"/>
            <person name="Steindorff A."/>
            <person name="Hensen N."/>
            <person name="Bonometti L."/>
            <person name="Westerberg I."/>
            <person name="Brannstrom I.O."/>
            <person name="Guillou S."/>
            <person name="Cros-Aarteil S."/>
            <person name="Calhoun S."/>
            <person name="Haridas S."/>
            <person name="Kuo A."/>
            <person name="Mondo S."/>
            <person name="Pangilinan J."/>
            <person name="Riley R."/>
            <person name="Labutti K."/>
            <person name="Andreopoulos B."/>
            <person name="Lipzen A."/>
            <person name="Chen C."/>
            <person name="Yanf M."/>
            <person name="Daum C."/>
            <person name="Ng V."/>
            <person name="Clum A."/>
            <person name="Ohm R."/>
            <person name="Martin F."/>
            <person name="Silar P."/>
            <person name="Natvig D."/>
            <person name="Lalanne C."/>
            <person name="Gautier V."/>
            <person name="Ament-Velasquez S.L."/>
            <person name="Kruys A."/>
            <person name="Hutchinson M.I."/>
            <person name="Powell A.J."/>
            <person name="Barry K."/>
            <person name="Miller A.N."/>
            <person name="Grigoriev I.V."/>
            <person name="Debuchy R."/>
            <person name="Gladieux P."/>
            <person name="Thoren M.H."/>
            <person name="Johannesson H."/>
        </authorList>
    </citation>
    <scope>NUCLEOTIDE SEQUENCE</scope>
    <source>
        <strain evidence="14">CBS 315.58</strain>
    </source>
</reference>
<dbReference type="InterPro" id="IPR050091">
    <property type="entry name" value="PKS_NRPS_Biosynth_Enz"/>
</dbReference>
<dbReference type="PROSITE" id="PS52004">
    <property type="entry name" value="KS3_2"/>
    <property type="match status" value="1"/>
</dbReference>
<dbReference type="Gene3D" id="3.40.47.10">
    <property type="match status" value="1"/>
</dbReference>
<dbReference type="InterPro" id="IPR049551">
    <property type="entry name" value="PKS_DH_C"/>
</dbReference>
<feature type="region of interest" description="Disordered" evidence="10">
    <location>
        <begin position="2398"/>
        <end position="2417"/>
    </location>
</feature>
<dbReference type="InterPro" id="IPR014043">
    <property type="entry name" value="Acyl_transferase_dom"/>
</dbReference>
<keyword evidence="5" id="KW-0521">NADP</keyword>
<comment type="caution">
    <text evidence="14">The sequence shown here is derived from an EMBL/GenBank/DDBJ whole genome shotgun (WGS) entry which is preliminary data.</text>
</comment>
<evidence type="ECO:0000256" key="8">
    <source>
        <dbReference type="ARBA" id="ARBA00023315"/>
    </source>
</evidence>
<feature type="domain" description="Ketosynthase family 3 (KS3)" evidence="12">
    <location>
        <begin position="26"/>
        <end position="445"/>
    </location>
</feature>
<dbReference type="InterPro" id="IPR006162">
    <property type="entry name" value="Ppantetheine_attach_site"/>
</dbReference>
<dbReference type="Pfam" id="PF21089">
    <property type="entry name" value="PKS_DH_N"/>
    <property type="match status" value="1"/>
</dbReference>
<evidence type="ECO:0000259" key="13">
    <source>
        <dbReference type="PROSITE" id="PS52019"/>
    </source>
</evidence>
<dbReference type="PANTHER" id="PTHR43775:SF49">
    <property type="entry name" value="SYNTHASE, PUTATIVE (JCVI)-RELATED"/>
    <property type="match status" value="1"/>
</dbReference>
<dbReference type="InterPro" id="IPR057326">
    <property type="entry name" value="KR_dom"/>
</dbReference>
<dbReference type="InterPro" id="IPR009081">
    <property type="entry name" value="PP-bd_ACP"/>
</dbReference>
<dbReference type="PANTHER" id="PTHR43775">
    <property type="entry name" value="FATTY ACID SYNTHASE"/>
    <property type="match status" value="1"/>
</dbReference>
<dbReference type="Gene3D" id="3.30.70.3290">
    <property type="match status" value="1"/>
</dbReference>
<dbReference type="Gene3D" id="1.10.1200.10">
    <property type="entry name" value="ACP-like"/>
    <property type="match status" value="1"/>
</dbReference>
<accession>A0AAN6XJF3</accession>
<dbReference type="GO" id="GO:0004312">
    <property type="term" value="F:fatty acid synthase activity"/>
    <property type="evidence" value="ECO:0007669"/>
    <property type="project" value="TreeGrafter"/>
</dbReference>
<dbReference type="CDD" id="cd05195">
    <property type="entry name" value="enoyl_red"/>
    <property type="match status" value="1"/>
</dbReference>
<evidence type="ECO:0000256" key="5">
    <source>
        <dbReference type="ARBA" id="ARBA00022857"/>
    </source>
</evidence>
<dbReference type="InterPro" id="IPR042104">
    <property type="entry name" value="PKS_dehydratase_sf"/>
</dbReference>
<dbReference type="InterPro" id="IPR020843">
    <property type="entry name" value="ER"/>
</dbReference>
<evidence type="ECO:0000256" key="4">
    <source>
        <dbReference type="ARBA" id="ARBA00022679"/>
    </source>
</evidence>
<dbReference type="SUPFAM" id="SSF53901">
    <property type="entry name" value="Thiolase-like"/>
    <property type="match status" value="1"/>
</dbReference>
<sequence length="2514" mass="274184">MGSIPVEPPAAQPLNPSMLEASSAPFEPIAIIGMAMRLPGRVRNGNDFWNLLTQKKSGLCDVPKDRFNIDGFHHPAGKPGTIPQNKAYYLEDVQLTEFDTSVFPIGKKELERLDPAQRQLLQVAYECMEDAGVSKWRGSNTGCFVGTYGEDWLDINAKETQHRGGYRGTAWGDFVLGNRVSYEFDLQGPSMTVKTACSSSLVCLDLACQAIRGGECDGALVGGTSLMFSPSAWQTLHDQGLLSPTGTCRTFDAAANGYTRGEAINMIYIKRLSSALRDGDNIRAVIRGTGVNCDGRTQGMTTPSSTAQAALIRRTYETAGIRNLDETAIVECHGTGTPVGDPIEAEAVAQCFGKSGVIMTGVKPNVGHAEGAAGITSIIKCVLALEHNQVPPNINFEVPNPKIRFEECKLHVPTEVEAWPRGRAERVSVNSFGIGGVNAHVILESLRQFGIKTPGYTASTNGVPVNGNGNGIRAFNDSDEPSLLLFSAYSAPALQSQIDAFETYSSSTSATLKDLSYTLAHHREPKPYRAFAVSSDLSASALQPSSVVNTDTKTRPKVAWVFTGQGAQWPEMGAELIESHPVFRESIRKLDRFLQSLPHPPLWTVEGELRNLEGSSRVHKAEFGHPLTIALQIALVDVLKSWGMQPDLVLGHSSGEMAAAYASGAITAEGAMAAAAFRGTSNVKSDRKGAMAAIGLGREEVAPFLERVPGAVIACDNSQLSVTIAGDVEAVDEVIATLKAEQPSVFARKLRVEKAFHSHHMREYGEDYEGQIRPWVKAVEPQIPMYSSVTGKRLTGHGVLEASYWRRNMESPVLFNTALRSAFRDVDKNEKLILLEVGPHPALAGPVGQILRDVGRAQDVHVGTLIRNKGCRDSLLQAAGKLFQQNVHVDWKVLCPAGKFIRDVPRYTWQQDTSYWFEPRVAREWRFRENPPHELLGNRVFETTSEPSWRKVLALEDASWLEGHEVNGQTVLPGAGYIAMIGEALRQLDGETTFSLRNVRIAAARVLEMDKTVELVTTLKPIILDASEDSPWYTFTISSFDGTRWTRNCSGEARASTDKSVNLQTDAGPLAPFPRKVTADAWYSTMNRVGLNYQGLFRGLGAISSSTTENKALAEVSVNEASVTDGGRYSIHPAVIDRCFQVFTVAAARGLAKNMTSLVVPTFIGEMIISPCTQDLQVKTNLAGNMSRGAFVGDLAAYSAGQQVIHLKDFRTSALSSGDAGSQEEHPIISQLQWLPHADFTDLAKHMHPVARTPVEWHPLEELILLCSIDHLEQLQLVDESPEHLSKFFDWMQAVVERYQAGENLFVPKEANLEALTHEQRLARIDELAAEVNRGETFAAFSTAIHRLFKQAASIVKGETHPLHVLLEDNVLTEFYNTGDVLDYSAAIRLIGNTTPRLRILEVGAGTGGTSAKIFKALKSSYGERLYGNYRYTDVSSGFMTAAQKRFAAYENIEYAVLDVSKDPVEQGFAPGTFDLIIGANVIHATPSLPVTLGHLHQLLSPGGRLFLSELCPETMFVNYVMGFLSGWWLGAEDNRAEQPWISPERWTKELVSAGFEKPEAIVLDYAVPYHQAAGILAAKQSRETVPTHVTLLVHTANGPYVSEMQSSLVSRGILVSLVQFGPEAATQIPEGSDVISLLDLQQPVIHAMTESTFTSLIATLKSLKGTMIWATQASQINCSDPRSSMILGLARTARNDLEIKLFTVELDSETSPEVATAGITKILLRAKTPQVNFPDTKPDFEYAISNGEILVPRLHWQTPNQSFAQDAALQAGERAVRKHIDVKTTGLLHTMHWVSAPVTAPQEGEVLIQPKAAGLNFRDVMIALGILPHNPSEMGFEGAGIVSAVGKGVRHVKEGDRVLYMGMQCFSTMLTMPAGLCVKIEDDNMTWEQAAALPGVYATALMALVDKGRLERGQSVLIHSACGGVGLAAIQIAQWIGAEIFCTVSSEQKTQYLMDNYGIPRSHIFHSRDASFLPDVKAATNNRGVDLVLNSLSGDLLHASWNCVAEFGTMVEIGKRDFLRRNKLPMEPFEQNRTFIGLELRLFSQLQPGKTADLLRRCVDLVRTKKIAGPAIDSVYPADKILDAYRHMQTARHIGKIVITIPEDPTALESLVPKPTPKFRADRSYLFAGGLGGLGRSIATWMVEHGARNLIFLSRSAKLSPETAGFVEELKSQGCWVHLVAGSVCVAEDVQRAVDKAPANKPVAGVLNLSMVLRDVGLGDMSYEDWNVAVEPKVNGTWNLHQATANLAEKLDFFVLFSSYAGFGGHNGQANYAAGNTFLDAFVQYRHKAGLAASVIDVGVMADVGFVARDTRLLERLEKTVMRPVREQELLDTLLLAIERSAPPAKDQKNGAAHIYQNPSQILLGLVTTIPISSPHNLAAWRHDARMSLYYNHERSDQSSASATDGNSSKSASLKSQLSTATLTAEERTEVIAKAIASALAKFLIKDEASLPLDKPLETLGIDSLVAMEVRNWIRQQVGVEVTTITIVQSPGLLQLGDVVRKGMEDKATAASA</sequence>
<dbReference type="InterPro" id="IPR032821">
    <property type="entry name" value="PKS_assoc"/>
</dbReference>
<dbReference type="SUPFAM" id="SSF51735">
    <property type="entry name" value="NAD(P)-binding Rossmann-fold domains"/>
    <property type="match status" value="2"/>
</dbReference>
<dbReference type="InterPro" id="IPR036736">
    <property type="entry name" value="ACP-like_sf"/>
</dbReference>
<dbReference type="InterPro" id="IPR013154">
    <property type="entry name" value="ADH-like_N"/>
</dbReference>
<dbReference type="Gene3D" id="3.40.50.150">
    <property type="entry name" value="Vaccinia Virus protein VP39"/>
    <property type="match status" value="1"/>
</dbReference>
<dbReference type="InterPro" id="IPR020841">
    <property type="entry name" value="PKS_Beta-ketoAc_synthase_dom"/>
</dbReference>